<feature type="domain" description="PBP" evidence="3">
    <location>
        <begin position="88"/>
        <end position="250"/>
    </location>
</feature>
<dbReference type="EMBL" id="JACHMY010000001">
    <property type="protein sequence ID" value="MBB5841489.1"/>
    <property type="molecule type" value="Genomic_DNA"/>
</dbReference>
<dbReference type="InterPro" id="IPR050811">
    <property type="entry name" value="Phosphate_ABC_transporter"/>
</dbReference>
<name>A0A7W9JG15_9ACTN</name>
<accession>A0A7W9JG15</accession>
<dbReference type="AlphaFoldDB" id="A0A7W9JG15"/>
<dbReference type="Gene3D" id="3.40.190.10">
    <property type="entry name" value="Periplasmic binding protein-like II"/>
    <property type="match status" value="2"/>
</dbReference>
<evidence type="ECO:0000313" key="4">
    <source>
        <dbReference type="EMBL" id="MBB5841489.1"/>
    </source>
</evidence>
<evidence type="ECO:0000256" key="1">
    <source>
        <dbReference type="ARBA" id="ARBA00022729"/>
    </source>
</evidence>
<reference evidence="4 5" key="1">
    <citation type="submission" date="2020-08" db="EMBL/GenBank/DDBJ databases">
        <title>Sequencing the genomes of 1000 actinobacteria strains.</title>
        <authorList>
            <person name="Klenk H.-P."/>
        </authorList>
    </citation>
    <scope>NUCLEOTIDE SEQUENCE [LARGE SCALE GENOMIC DNA]</scope>
    <source>
        <strain evidence="4 5">DSM 28967</strain>
    </source>
</reference>
<feature type="signal peptide" evidence="2">
    <location>
        <begin position="1"/>
        <end position="30"/>
    </location>
</feature>
<keyword evidence="1 2" id="KW-0732">Signal</keyword>
<dbReference type="Proteomes" id="UP000549971">
    <property type="component" value="Unassembled WGS sequence"/>
</dbReference>
<evidence type="ECO:0000259" key="3">
    <source>
        <dbReference type="Pfam" id="PF12849"/>
    </source>
</evidence>
<proteinExistence type="predicted"/>
<dbReference type="PANTHER" id="PTHR30570:SF1">
    <property type="entry name" value="PHOSPHATE-BINDING PROTEIN PSTS"/>
    <property type="match status" value="1"/>
</dbReference>
<evidence type="ECO:0000313" key="5">
    <source>
        <dbReference type="Proteomes" id="UP000549971"/>
    </source>
</evidence>
<dbReference type="SUPFAM" id="SSF53850">
    <property type="entry name" value="Periplasmic binding protein-like II"/>
    <property type="match status" value="1"/>
</dbReference>
<organism evidence="4 5">
    <name type="scientific">Kribbella italica</name>
    <dbReference type="NCBI Taxonomy" id="1540520"/>
    <lineage>
        <taxon>Bacteria</taxon>
        <taxon>Bacillati</taxon>
        <taxon>Actinomycetota</taxon>
        <taxon>Actinomycetes</taxon>
        <taxon>Propionibacteriales</taxon>
        <taxon>Kribbellaceae</taxon>
        <taxon>Kribbella</taxon>
    </lineage>
</organism>
<dbReference type="RefSeq" id="WP_184804885.1">
    <property type="nucleotide sequence ID" value="NZ_JACHMY010000001.1"/>
</dbReference>
<dbReference type="PANTHER" id="PTHR30570">
    <property type="entry name" value="PERIPLASMIC PHOSPHATE BINDING COMPONENT OF PHOSPHATE ABC TRANSPORTER"/>
    <property type="match status" value="1"/>
</dbReference>
<sequence>MRFTRTVRTAAVAFAVMAVAATSSALSAQADAPFTPDANDVVIVGSDTSEFVLNDLSALYNSKTPTPARRLASFNATGTPNITIRPSVSIPRPNGSGAGVTALCTRTDIDSARSSRPKGATDCADSRFLKFATDQLRWAANDNTGAVTSLTDAQLTGIYNCTITDWHTINPAIPAGSTIKPFLPQINSGTRTFWATQVGINPATPPACVSDTFGGAPIQEHTVDAIDATPNSIVPISVGRYNLLTPTAQDGNYLGAIQASDATAYDRTLFQVVKAVNNVIPAYLADLFGNGSGLSSTGGLPFICGRSDSNPATTTAGDIIKANGFLELALGQCGRI</sequence>
<evidence type="ECO:0000256" key="2">
    <source>
        <dbReference type="SAM" id="SignalP"/>
    </source>
</evidence>
<keyword evidence="5" id="KW-1185">Reference proteome</keyword>
<gene>
    <name evidence="4" type="ORF">HDA39_008223</name>
</gene>
<protein>
    <submittedName>
        <fullName evidence="4">ABC-type phosphate transport system substrate-binding protein</fullName>
    </submittedName>
</protein>
<feature type="chain" id="PRO_5031406621" evidence="2">
    <location>
        <begin position="31"/>
        <end position="336"/>
    </location>
</feature>
<comment type="caution">
    <text evidence="4">The sequence shown here is derived from an EMBL/GenBank/DDBJ whole genome shotgun (WGS) entry which is preliminary data.</text>
</comment>
<dbReference type="Pfam" id="PF12849">
    <property type="entry name" value="PBP_like_2"/>
    <property type="match status" value="1"/>
</dbReference>
<dbReference type="InterPro" id="IPR024370">
    <property type="entry name" value="PBP_domain"/>
</dbReference>